<dbReference type="OrthoDB" id="197151at2157"/>
<name>B1Y8U0_PYRNV</name>
<dbReference type="PANTHER" id="PTHR42951:SF14">
    <property type="entry name" value="METALLO-BETA-LACTAMASE SUPERFAMILY PROTEIN"/>
    <property type="match status" value="1"/>
</dbReference>
<accession>B1Y8U0</accession>
<gene>
    <name evidence="2" type="ordered locus">Tneu_1242</name>
</gene>
<dbReference type="RefSeq" id="WP_012350588.1">
    <property type="nucleotide sequence ID" value="NC_010525.1"/>
</dbReference>
<dbReference type="InterPro" id="IPR036866">
    <property type="entry name" value="RibonucZ/Hydroxyglut_hydro"/>
</dbReference>
<dbReference type="STRING" id="444157.Tneu_1242"/>
<dbReference type="SUPFAM" id="SSF56281">
    <property type="entry name" value="Metallo-hydrolase/oxidoreductase"/>
    <property type="match status" value="1"/>
</dbReference>
<reference evidence="2" key="1">
    <citation type="submission" date="2008-03" db="EMBL/GenBank/DDBJ databases">
        <title>Complete sequence of Thermoproteus neutrophilus V24Sta.</title>
        <authorList>
            <consortium name="US DOE Joint Genome Institute"/>
            <person name="Copeland A."/>
            <person name="Lucas S."/>
            <person name="Lapidus A."/>
            <person name="Glavina del Rio T."/>
            <person name="Dalin E."/>
            <person name="Tice H."/>
            <person name="Bruce D."/>
            <person name="Goodwin L."/>
            <person name="Pitluck S."/>
            <person name="Sims D."/>
            <person name="Brettin T."/>
            <person name="Detter J.C."/>
            <person name="Han C."/>
            <person name="Kuske C.R."/>
            <person name="Schmutz J."/>
            <person name="Larimer F."/>
            <person name="Land M."/>
            <person name="Hauser L."/>
            <person name="Kyrpides N."/>
            <person name="Mikhailova N."/>
            <person name="Biddle J.F."/>
            <person name="Zhang Z."/>
            <person name="Fitz-Gibbon S.T."/>
            <person name="Lowe T.M."/>
            <person name="Saltikov C."/>
            <person name="House C.H."/>
            <person name="Richardson P."/>
        </authorList>
    </citation>
    <scope>NUCLEOTIDE SEQUENCE [LARGE SCALE GENOMIC DNA]</scope>
    <source>
        <strain evidence="2">V24Sta</strain>
    </source>
</reference>
<dbReference type="Pfam" id="PF00753">
    <property type="entry name" value="Lactamase_B"/>
    <property type="match status" value="1"/>
</dbReference>
<evidence type="ECO:0000313" key="3">
    <source>
        <dbReference type="Proteomes" id="UP000001694"/>
    </source>
</evidence>
<dbReference type="Gene3D" id="3.60.15.10">
    <property type="entry name" value="Ribonuclease Z/Hydroxyacylglutathione hydrolase-like"/>
    <property type="match status" value="1"/>
</dbReference>
<dbReference type="AlphaFoldDB" id="B1Y8U0"/>
<dbReference type="EMBL" id="CP001014">
    <property type="protein sequence ID" value="ACB40169.1"/>
    <property type="molecule type" value="Genomic_DNA"/>
</dbReference>
<dbReference type="eggNOG" id="arCOG00498">
    <property type="taxonomic scope" value="Archaea"/>
</dbReference>
<organism evidence="2 3">
    <name type="scientific">Pyrobaculum neutrophilum (strain DSM 2338 / JCM 9278 / NBRC 100436 / V24Sta)</name>
    <name type="common">Thermoproteus neutrophilus</name>
    <dbReference type="NCBI Taxonomy" id="444157"/>
    <lineage>
        <taxon>Archaea</taxon>
        <taxon>Thermoproteota</taxon>
        <taxon>Thermoprotei</taxon>
        <taxon>Thermoproteales</taxon>
        <taxon>Thermoproteaceae</taxon>
        <taxon>Pyrobaculum</taxon>
    </lineage>
</organism>
<sequence length="266" mass="28889">MELRKGIKLLRGSPNTLIAGVYVVDPGQPETRALEIVSQVGGPPTVLLTHFHADHLSAVPDGSTVYAPWGEELFVASVKARLFLTHGVYVDKAVYKGRDLKVDGVVKAGDRVGPFEVVHLPGHTFGHVGYYADGLLYAGDAIFGEKVLEKYGVPYLMDYSAFLNTLDRILSLEPELLVVGHGPVVGSKKKISELVETNRKAVERAYKLVEAALPGDVLTLAKNLLKRLGVEAGWENLLLTATTVRAVLSHLSAEGRAQPDEFGVWR</sequence>
<dbReference type="SMART" id="SM00849">
    <property type="entry name" value="Lactamase_B"/>
    <property type="match status" value="1"/>
</dbReference>
<proteinExistence type="predicted"/>
<keyword evidence="3" id="KW-1185">Reference proteome</keyword>
<dbReference type="KEGG" id="tne:Tneu_1242"/>
<dbReference type="HOGENOM" id="CLU_061754_0_0_2"/>
<dbReference type="GeneID" id="6166004"/>
<protein>
    <submittedName>
        <fullName evidence="2">Beta-lactamase domain protein</fullName>
    </submittedName>
</protein>
<dbReference type="InterPro" id="IPR050855">
    <property type="entry name" value="NDM-1-like"/>
</dbReference>
<dbReference type="Proteomes" id="UP000001694">
    <property type="component" value="Chromosome"/>
</dbReference>
<dbReference type="InterPro" id="IPR001279">
    <property type="entry name" value="Metallo-B-lactamas"/>
</dbReference>
<feature type="domain" description="Metallo-beta-lactamase" evidence="1">
    <location>
        <begin position="12"/>
        <end position="181"/>
    </location>
</feature>
<evidence type="ECO:0000259" key="1">
    <source>
        <dbReference type="SMART" id="SM00849"/>
    </source>
</evidence>
<evidence type="ECO:0000313" key="2">
    <source>
        <dbReference type="EMBL" id="ACB40169.1"/>
    </source>
</evidence>
<dbReference type="PANTHER" id="PTHR42951">
    <property type="entry name" value="METALLO-BETA-LACTAMASE DOMAIN-CONTAINING"/>
    <property type="match status" value="1"/>
</dbReference>